<evidence type="ECO:0000313" key="2">
    <source>
        <dbReference type="Proteomes" id="UP000664109"/>
    </source>
</evidence>
<reference evidence="1 2" key="1">
    <citation type="journal article" date="2016" name="Arch. Microbiol.">
        <title>Streptomyces zhihengii sp. nov., isolated from rhizospheric soil of Psammosilene tunicoides.</title>
        <authorList>
            <person name="Huang M.J."/>
            <person name="Fei J.J."/>
            <person name="Salam N."/>
            <person name="Kim C.J."/>
            <person name="Hozzein W.N."/>
            <person name="Xiao M."/>
            <person name="Huang H.Q."/>
            <person name="Li W.J."/>
        </authorList>
    </citation>
    <scope>NUCLEOTIDE SEQUENCE [LARGE SCALE GENOMIC DNA]</scope>
    <source>
        <strain evidence="1 2">YIM T102</strain>
    </source>
</reference>
<dbReference type="EMBL" id="JAFEJA010000002">
    <property type="protein sequence ID" value="MBM9623791.1"/>
    <property type="molecule type" value="Genomic_DNA"/>
</dbReference>
<dbReference type="Pfam" id="PF20062">
    <property type="entry name" value="DUF6461"/>
    <property type="match status" value="1"/>
</dbReference>
<dbReference type="InterPro" id="IPR045592">
    <property type="entry name" value="DUF6461"/>
</dbReference>
<dbReference type="Proteomes" id="UP000664109">
    <property type="component" value="Unassembled WGS sequence"/>
</dbReference>
<gene>
    <name evidence="1" type="ORF">JE024_34950</name>
</gene>
<evidence type="ECO:0000313" key="1">
    <source>
        <dbReference type="EMBL" id="MBM9623791.1"/>
    </source>
</evidence>
<name>A0ABS2V1S5_9ACTN</name>
<accession>A0ABS2V1S5</accession>
<protein>
    <submittedName>
        <fullName evidence="1">Uncharacterized protein</fullName>
    </submittedName>
</protein>
<proteinExistence type="predicted"/>
<sequence length="208" mass="22727">MTATAADYLWFEEDFPELANAYCVTLVQGLSPLDVLQRLDGRDEPPRTGADEIDEAAYDLLCADDARQLLAMTTVGDWTLIIEPNGYLGVSEDRALPASAGTRWISHFANINGVDAFLWAEDTTKRLSFEPLFPDSRWGTTPDDVLQPMHDIGFQFTAETSDTADSLAGPAAFALAEHLTGIRLTRELLSATTFVCGSTKVTSMRCGK</sequence>
<dbReference type="RefSeq" id="WP_205377874.1">
    <property type="nucleotide sequence ID" value="NZ_JAFEJA010000002.1"/>
</dbReference>
<organism evidence="1 2">
    <name type="scientific">Streptomyces zhihengii</name>
    <dbReference type="NCBI Taxonomy" id="1818004"/>
    <lineage>
        <taxon>Bacteria</taxon>
        <taxon>Bacillati</taxon>
        <taxon>Actinomycetota</taxon>
        <taxon>Actinomycetes</taxon>
        <taxon>Kitasatosporales</taxon>
        <taxon>Streptomycetaceae</taxon>
        <taxon>Streptomyces</taxon>
    </lineage>
</organism>
<comment type="caution">
    <text evidence="1">The sequence shown here is derived from an EMBL/GenBank/DDBJ whole genome shotgun (WGS) entry which is preliminary data.</text>
</comment>
<keyword evidence="2" id="KW-1185">Reference proteome</keyword>